<accession>A0AAE0GEI0</accession>
<evidence type="ECO:0000256" key="2">
    <source>
        <dbReference type="ARBA" id="ARBA00023306"/>
    </source>
</evidence>
<comment type="similarity">
    <text evidence="1">Belongs to the SAPS family.</text>
</comment>
<dbReference type="GO" id="GO:0019888">
    <property type="term" value="F:protein phosphatase regulator activity"/>
    <property type="evidence" value="ECO:0007669"/>
    <property type="project" value="TreeGrafter"/>
</dbReference>
<protein>
    <submittedName>
        <fullName evidence="4">Uncharacterized protein</fullName>
    </submittedName>
</protein>
<evidence type="ECO:0000313" key="5">
    <source>
        <dbReference type="Proteomes" id="UP001190700"/>
    </source>
</evidence>
<evidence type="ECO:0000256" key="1">
    <source>
        <dbReference type="ARBA" id="ARBA00006180"/>
    </source>
</evidence>
<dbReference type="EMBL" id="LGRX02006490">
    <property type="protein sequence ID" value="KAK3276562.1"/>
    <property type="molecule type" value="Genomic_DNA"/>
</dbReference>
<feature type="region of interest" description="Disordered" evidence="3">
    <location>
        <begin position="532"/>
        <end position="599"/>
    </location>
</feature>
<name>A0AAE0GEI0_9CHLO</name>
<dbReference type="PANTHER" id="PTHR12634">
    <property type="entry name" value="SIT4 YEAST -ASSOCIATING PROTEIN-RELATED"/>
    <property type="match status" value="1"/>
</dbReference>
<keyword evidence="5" id="KW-1185">Reference proteome</keyword>
<evidence type="ECO:0000256" key="3">
    <source>
        <dbReference type="SAM" id="MobiDB-lite"/>
    </source>
</evidence>
<organism evidence="4 5">
    <name type="scientific">Cymbomonas tetramitiformis</name>
    <dbReference type="NCBI Taxonomy" id="36881"/>
    <lineage>
        <taxon>Eukaryota</taxon>
        <taxon>Viridiplantae</taxon>
        <taxon>Chlorophyta</taxon>
        <taxon>Pyramimonadophyceae</taxon>
        <taxon>Pyramimonadales</taxon>
        <taxon>Pyramimonadaceae</taxon>
        <taxon>Cymbomonas</taxon>
    </lineage>
</organism>
<dbReference type="GO" id="GO:0019903">
    <property type="term" value="F:protein phosphatase binding"/>
    <property type="evidence" value="ECO:0007669"/>
    <property type="project" value="InterPro"/>
</dbReference>
<dbReference type="AlphaFoldDB" id="A0AAE0GEI0"/>
<dbReference type="Proteomes" id="UP001190700">
    <property type="component" value="Unassembled WGS sequence"/>
</dbReference>
<feature type="compositionally biased region" description="Acidic residues" evidence="3">
    <location>
        <begin position="532"/>
        <end position="543"/>
    </location>
</feature>
<proteinExistence type="inferred from homology"/>
<dbReference type="PANTHER" id="PTHR12634:SF8">
    <property type="entry name" value="FIERY MOUNTAIN, ISOFORM D"/>
    <property type="match status" value="1"/>
</dbReference>
<gene>
    <name evidence="4" type="ORF">CYMTET_15371</name>
</gene>
<dbReference type="InterPro" id="IPR016024">
    <property type="entry name" value="ARM-type_fold"/>
</dbReference>
<sequence>MFWRSAGFAQPSPIEGILDRGDFTLEEILEEDDVIQECKALNSRLIAFMKEKDNTEKLIRYLVEPPAEDASVQRRFPYLACEILTCEIDAVFTTIFDNTELLDQFFSLLDGAAPLPAVLAGYFAKVMSSLLTRRTTDCMNYLKVHQELLTKLVAHLGTTSIAEVVMQLVGADEQIVMFNAEALQWLGETVLLELILDSLAPEKPSSVHANAAEVLTAIARTLPSTLATQLASPMYLQRLFQHAAVPGNSLQGLVLDVCMALLDPKRAVQAASAGFMDPSDSNCANIPGPPATVVQFCVHQLEFLVAELPTEGDEKTQATTYGTLAPPLGTLRLKVVDFLSVLVRAIAQRNPELLDELQEELIRVDALHKCLTLFFEFPFNSLLHNYVDTLVMSVLESGQEGLLSHLLQRCQLLTALATAPETVMPKDGKLPWRAGYMGHVTRLGNRIRELALKETVLQTAIEEDTTWKDWVAAGLRDQNTLENLGAWKCGRPSQLEDCAADSSDNDDDLRHDFSLGSMSNNISEVFHRYAEEKDEDGEDEGDGFIDSSEVLSSLDFPGSEGRGFGEFRRNKGDSDSSDDSEGEDGAVAPVGAFSADDDEVLLVTSEDEEDDEIDAQVYPAGVEPSILMGEKPDDSMEILSPLAQLFAPQSATGSLGGEFVKVEPAEATEETETTEEAEETSAQFNTFNFWKVSNYDDLVPDDA</sequence>
<dbReference type="Pfam" id="PF04499">
    <property type="entry name" value="SAPS"/>
    <property type="match status" value="1"/>
</dbReference>
<evidence type="ECO:0000313" key="4">
    <source>
        <dbReference type="EMBL" id="KAK3276562.1"/>
    </source>
</evidence>
<reference evidence="4 5" key="1">
    <citation type="journal article" date="2015" name="Genome Biol. Evol.">
        <title>Comparative Genomics of a Bacterivorous Green Alga Reveals Evolutionary Causalities and Consequences of Phago-Mixotrophic Mode of Nutrition.</title>
        <authorList>
            <person name="Burns J.A."/>
            <person name="Paasch A."/>
            <person name="Narechania A."/>
            <person name="Kim E."/>
        </authorList>
    </citation>
    <scope>NUCLEOTIDE SEQUENCE [LARGE SCALE GENOMIC DNA]</scope>
    <source>
        <strain evidence="4 5">PLY_AMNH</strain>
    </source>
</reference>
<feature type="compositionally biased region" description="Basic and acidic residues" evidence="3">
    <location>
        <begin position="563"/>
        <end position="574"/>
    </location>
</feature>
<comment type="caution">
    <text evidence="4">The sequence shown here is derived from an EMBL/GenBank/DDBJ whole genome shotgun (WGS) entry which is preliminary data.</text>
</comment>
<dbReference type="InterPro" id="IPR007587">
    <property type="entry name" value="SAPS"/>
</dbReference>
<keyword evidence="2" id="KW-0131">Cell cycle</keyword>
<feature type="compositionally biased region" description="Acidic residues" evidence="3">
    <location>
        <begin position="575"/>
        <end position="584"/>
    </location>
</feature>
<dbReference type="SUPFAM" id="SSF48371">
    <property type="entry name" value="ARM repeat"/>
    <property type="match status" value="1"/>
</dbReference>